<keyword evidence="2" id="KW-0378">Hydrolase</keyword>
<feature type="domain" description="AB hydrolase-1" evidence="1">
    <location>
        <begin position="30"/>
        <end position="273"/>
    </location>
</feature>
<proteinExistence type="predicted"/>
<gene>
    <name evidence="2" type="ORF">B5P45_10020</name>
</gene>
<keyword evidence="3" id="KW-1185">Reference proteome</keyword>
<dbReference type="EMBL" id="MZMT01000025">
    <property type="protein sequence ID" value="PIO44989.1"/>
    <property type="molecule type" value="Genomic_DNA"/>
</dbReference>
<sequence>MALIRYRTMNTAAAEIFYRETVPEVVEGRPPILLLHGFPSSSHQYSGLMHRLGREFHMIAPDYPGFGQSRDVSPPGAFVYSFENISRTIEEFIDKLSLERFVLYVFDFGAPVGFRIAARRPDLIAGVIIQNANAYEAGLSDAARRLVSIPRHDEAGLKELDGLLTLEGTKFQYFTGVADPESISPDGYTLDQLYLDLPGRKAHLIDLLLDYKSNVDAYPVWQEWLWQASLPAQILWGRNDPFFVEAGARAYLTDLPNAELHLFDTGHFALEERLDAIAPLVAGFVNRLPKFVTS</sequence>
<evidence type="ECO:0000313" key="2">
    <source>
        <dbReference type="EMBL" id="PIO44989.1"/>
    </source>
</evidence>
<dbReference type="OrthoDB" id="9799612at2"/>
<evidence type="ECO:0000313" key="3">
    <source>
        <dbReference type="Proteomes" id="UP000232163"/>
    </source>
</evidence>
<name>A0A2N9VZS1_9HYPH</name>
<dbReference type="Gene3D" id="3.40.50.1820">
    <property type="entry name" value="alpha/beta hydrolase"/>
    <property type="match status" value="1"/>
</dbReference>
<comment type="caution">
    <text evidence="2">The sequence shown here is derived from an EMBL/GenBank/DDBJ whole genome shotgun (WGS) entry which is preliminary data.</text>
</comment>
<organism evidence="2 3">
    <name type="scientific">Phyllobacterium zundukense</name>
    <dbReference type="NCBI Taxonomy" id="1867719"/>
    <lineage>
        <taxon>Bacteria</taxon>
        <taxon>Pseudomonadati</taxon>
        <taxon>Pseudomonadota</taxon>
        <taxon>Alphaproteobacteria</taxon>
        <taxon>Hyphomicrobiales</taxon>
        <taxon>Phyllobacteriaceae</taxon>
        <taxon>Phyllobacterium</taxon>
    </lineage>
</organism>
<dbReference type="Proteomes" id="UP000232163">
    <property type="component" value="Unassembled WGS sequence"/>
</dbReference>
<dbReference type="InterPro" id="IPR029058">
    <property type="entry name" value="AB_hydrolase_fold"/>
</dbReference>
<evidence type="ECO:0000259" key="1">
    <source>
        <dbReference type="Pfam" id="PF00561"/>
    </source>
</evidence>
<dbReference type="PANTHER" id="PTHR42977:SF1">
    <property type="entry name" value="BLR6576 PROTEIN"/>
    <property type="match status" value="1"/>
</dbReference>
<dbReference type="Pfam" id="PF00561">
    <property type="entry name" value="Abhydrolase_1"/>
    <property type="match status" value="1"/>
</dbReference>
<dbReference type="AlphaFoldDB" id="A0A2N9VZS1"/>
<reference evidence="3" key="1">
    <citation type="journal article" date="2017" name="Int J Environ Stud">
        <title>Does the Miocene-Pliocene relict legume Oxytropis triphylla form nitrogen-fixing nodules with a combination of bacterial strains?</title>
        <authorList>
            <person name="Safronova V."/>
            <person name="Belimov A."/>
            <person name="Sazanova A."/>
            <person name="Kuznetsova I."/>
            <person name="Popova J."/>
            <person name="Andronov E."/>
            <person name="Verkhozina A."/>
            <person name="Tikhonovich I."/>
        </authorList>
    </citation>
    <scope>NUCLEOTIDE SEQUENCE [LARGE SCALE GENOMIC DNA]</scope>
    <source>
        <strain evidence="3">Tri-38</strain>
    </source>
</reference>
<protein>
    <submittedName>
        <fullName evidence="2">Alpha/beta hydrolase</fullName>
    </submittedName>
</protein>
<dbReference type="InterPro" id="IPR051340">
    <property type="entry name" value="Haloalkane_dehalogenase"/>
</dbReference>
<accession>A0A2N9VZS1</accession>
<dbReference type="SUPFAM" id="SSF53474">
    <property type="entry name" value="alpha/beta-Hydrolases"/>
    <property type="match status" value="1"/>
</dbReference>
<dbReference type="InterPro" id="IPR000073">
    <property type="entry name" value="AB_hydrolase_1"/>
</dbReference>
<dbReference type="PANTHER" id="PTHR42977">
    <property type="entry name" value="HYDROLASE-RELATED"/>
    <property type="match status" value="1"/>
</dbReference>
<dbReference type="KEGG" id="pht:BLM14_21660"/>
<dbReference type="GO" id="GO:0004301">
    <property type="term" value="F:epoxide hydrolase activity"/>
    <property type="evidence" value="ECO:0007669"/>
    <property type="project" value="TreeGrafter"/>
</dbReference>